<dbReference type="InterPro" id="IPR027356">
    <property type="entry name" value="NPH3_dom"/>
</dbReference>
<dbReference type="OrthoDB" id="624345at2759"/>
<dbReference type="InterPro" id="IPR011333">
    <property type="entry name" value="SKP1/BTB/POZ_sf"/>
</dbReference>
<keyword evidence="4" id="KW-0175">Coiled coil</keyword>
<keyword evidence="7" id="KW-1185">Reference proteome</keyword>
<evidence type="ECO:0000256" key="1">
    <source>
        <dbReference type="ARBA" id="ARBA00004906"/>
    </source>
</evidence>
<dbReference type="Proteomes" id="UP001153076">
    <property type="component" value="Unassembled WGS sequence"/>
</dbReference>
<organism evidence="6 7">
    <name type="scientific">Carnegiea gigantea</name>
    <dbReference type="NCBI Taxonomy" id="171969"/>
    <lineage>
        <taxon>Eukaryota</taxon>
        <taxon>Viridiplantae</taxon>
        <taxon>Streptophyta</taxon>
        <taxon>Embryophyta</taxon>
        <taxon>Tracheophyta</taxon>
        <taxon>Spermatophyta</taxon>
        <taxon>Magnoliopsida</taxon>
        <taxon>eudicotyledons</taxon>
        <taxon>Gunneridae</taxon>
        <taxon>Pentapetalae</taxon>
        <taxon>Caryophyllales</taxon>
        <taxon>Cactineae</taxon>
        <taxon>Cactaceae</taxon>
        <taxon>Cactoideae</taxon>
        <taxon>Echinocereeae</taxon>
        <taxon>Carnegiea</taxon>
    </lineage>
</organism>
<evidence type="ECO:0000313" key="6">
    <source>
        <dbReference type="EMBL" id="KAJ8425044.1"/>
    </source>
</evidence>
<name>A0A9Q1JJ74_9CARY</name>
<evidence type="ECO:0000259" key="5">
    <source>
        <dbReference type="PROSITE" id="PS51649"/>
    </source>
</evidence>
<reference evidence="6" key="1">
    <citation type="submission" date="2022-04" db="EMBL/GenBank/DDBJ databases">
        <title>Carnegiea gigantea Genome sequencing and assembly v2.</title>
        <authorList>
            <person name="Copetti D."/>
            <person name="Sanderson M.J."/>
            <person name="Burquez A."/>
            <person name="Wojciechowski M.F."/>
        </authorList>
    </citation>
    <scope>NUCLEOTIDE SEQUENCE</scope>
    <source>
        <strain evidence="6">SGP5-SGP5p</strain>
        <tissue evidence="6">Aerial part</tissue>
    </source>
</reference>
<dbReference type="Pfam" id="PF03000">
    <property type="entry name" value="NPH3"/>
    <property type="match status" value="1"/>
</dbReference>
<feature type="coiled-coil region" evidence="4">
    <location>
        <begin position="562"/>
        <end position="589"/>
    </location>
</feature>
<keyword evidence="2" id="KW-0833">Ubl conjugation pathway</keyword>
<comment type="similarity">
    <text evidence="3">Belongs to the NPH3 family.</text>
</comment>
<proteinExistence type="inferred from homology"/>
<dbReference type="EMBL" id="JAKOGI010001553">
    <property type="protein sequence ID" value="KAJ8425044.1"/>
    <property type="molecule type" value="Genomic_DNA"/>
</dbReference>
<evidence type="ECO:0000256" key="2">
    <source>
        <dbReference type="ARBA" id="ARBA00022786"/>
    </source>
</evidence>
<dbReference type="PROSITE" id="PS51649">
    <property type="entry name" value="NPH3"/>
    <property type="match status" value="1"/>
</dbReference>
<comment type="pathway">
    <text evidence="1">Protein modification; protein ubiquitination.</text>
</comment>
<dbReference type="PANTHER" id="PTHR32370">
    <property type="entry name" value="OS12G0117600 PROTEIN"/>
    <property type="match status" value="1"/>
</dbReference>
<protein>
    <recommendedName>
        <fullName evidence="5">NPH3 domain-containing protein</fullName>
    </recommendedName>
</protein>
<evidence type="ECO:0000313" key="7">
    <source>
        <dbReference type="Proteomes" id="UP001153076"/>
    </source>
</evidence>
<evidence type="ECO:0000256" key="4">
    <source>
        <dbReference type="SAM" id="Coils"/>
    </source>
</evidence>
<comment type="caution">
    <text evidence="6">The sequence shown here is derived from an EMBL/GenBank/DDBJ whole genome shotgun (WGS) entry which is preliminary data.</text>
</comment>
<gene>
    <name evidence="6" type="ORF">Cgig2_006504</name>
</gene>
<sequence length="600" mass="69222">MKNKFVGFEQKKSAMLGRRSYNKKASNLGDVLGERHNRCVMVPAKVNMTTEAIERREHNWCITGFMFHSLPVCRILFVRTKFASDLVIQIGNKSSFHLHIVCSTFTQIDRNLPMVSRSAQLNRIIFEQKKTRDRANNTSINIRLDNLPGGAEIFEIIVKFCYGWKVDLTANNAAPLYCAADFLEMTDEIETSNLIFRTESFLSFIIFSSWKDTFLVLKTCEAISPFARDLLIQRRCCEAIAWKVCADPKGFNFLIENESDDSYGKTLYENWWFEDASTLRIDHFIEVVAAIKRKGIKADVLGSCIAYWTAKWLSKISFGIRIPTQKSINTQVRRVIVESLIKVLPAEENSVFFNFLLHLLKVGSMTKIDGRLSTKLEKRVASCLEQCQPLDLLMKNYGESETLYDVGIVARAVETYVSMVSKYPGAKMFVVGRLMDGYLSLMARDENLSPHDFRMLADSLPKNARYSDDNLYRVIDRYLKAHPNLTEEKRKGVCRALEYHKLSKEAREHAMKNDRLPFNITTQFISLKQVNMVKSMVDPGSLYRRTKDQMIMNVNSESCRECMKAQKEMKMMKREVESMKMELNKLQLCKLKGWLRGCRI</sequence>
<dbReference type="AlphaFoldDB" id="A0A9Q1JJ74"/>
<dbReference type="Gene3D" id="3.30.710.10">
    <property type="entry name" value="Potassium Channel Kv1.1, Chain A"/>
    <property type="match status" value="1"/>
</dbReference>
<accession>A0A9Q1JJ74</accession>
<evidence type="ECO:0000256" key="3">
    <source>
        <dbReference type="PROSITE-ProRule" id="PRU00982"/>
    </source>
</evidence>
<dbReference type="SUPFAM" id="SSF54695">
    <property type="entry name" value="POZ domain"/>
    <property type="match status" value="1"/>
</dbReference>
<dbReference type="InterPro" id="IPR043454">
    <property type="entry name" value="NPH3/RPT2-like"/>
</dbReference>
<feature type="domain" description="NPH3" evidence="5">
    <location>
        <begin position="270"/>
        <end position="531"/>
    </location>
</feature>